<accession>A0A699WJZ1</accession>
<proteinExistence type="predicted"/>
<comment type="caution">
    <text evidence="2">The sequence shown here is derived from an EMBL/GenBank/DDBJ whole genome shotgun (WGS) entry which is preliminary data.</text>
</comment>
<feature type="signal peptide" evidence="1">
    <location>
        <begin position="1"/>
        <end position="24"/>
    </location>
</feature>
<feature type="chain" id="PRO_5025434754" evidence="1">
    <location>
        <begin position="25"/>
        <end position="118"/>
    </location>
</feature>
<evidence type="ECO:0000256" key="1">
    <source>
        <dbReference type="SAM" id="SignalP"/>
    </source>
</evidence>
<keyword evidence="1" id="KW-0732">Signal</keyword>
<evidence type="ECO:0000313" key="2">
    <source>
        <dbReference type="EMBL" id="GFD44744.1"/>
    </source>
</evidence>
<sequence>MRLSHLPPLLLPLLLTAVPLAAHADDFPTSGRVEYVLECMQKHDGKYEYLYKCSCVVDQIAKSLRYDDYVAMSVALRNQGLAGERGGEFRDEASVRDMASKYKEIQAGANRACAVPQR</sequence>
<protein>
    <submittedName>
        <fullName evidence="2">Uncharacterized protein</fullName>
    </submittedName>
</protein>
<reference evidence="2" key="1">
    <citation type="journal article" date="2019" name="Sci. Rep.">
        <title>Draft genome of Tanacetum cinerariifolium, the natural source of mosquito coil.</title>
        <authorList>
            <person name="Yamashiro T."/>
            <person name="Shiraishi A."/>
            <person name="Satake H."/>
            <person name="Nakayama K."/>
        </authorList>
    </citation>
    <scope>NUCLEOTIDE SEQUENCE</scope>
</reference>
<gene>
    <name evidence="2" type="ORF">Tci_916713</name>
</gene>
<dbReference type="EMBL" id="BKCJ011630114">
    <property type="protein sequence ID" value="GFD44744.1"/>
    <property type="molecule type" value="Genomic_DNA"/>
</dbReference>
<organism evidence="2">
    <name type="scientific">Tanacetum cinerariifolium</name>
    <name type="common">Dalmatian daisy</name>
    <name type="synonym">Chrysanthemum cinerariifolium</name>
    <dbReference type="NCBI Taxonomy" id="118510"/>
    <lineage>
        <taxon>Eukaryota</taxon>
        <taxon>Viridiplantae</taxon>
        <taxon>Streptophyta</taxon>
        <taxon>Embryophyta</taxon>
        <taxon>Tracheophyta</taxon>
        <taxon>Spermatophyta</taxon>
        <taxon>Magnoliopsida</taxon>
        <taxon>eudicotyledons</taxon>
        <taxon>Gunneridae</taxon>
        <taxon>Pentapetalae</taxon>
        <taxon>asterids</taxon>
        <taxon>campanulids</taxon>
        <taxon>Asterales</taxon>
        <taxon>Asteraceae</taxon>
        <taxon>Asteroideae</taxon>
        <taxon>Anthemideae</taxon>
        <taxon>Anthemidinae</taxon>
        <taxon>Tanacetum</taxon>
    </lineage>
</organism>
<name>A0A699WJZ1_TANCI</name>
<dbReference type="AlphaFoldDB" id="A0A699WJZ1"/>